<evidence type="ECO:0000313" key="3">
    <source>
        <dbReference type="Proteomes" id="UP000799438"/>
    </source>
</evidence>
<sequence>MRAFTTLAAASALALEASAMEYTTFGNGFYSGPTTVDDVYITKVTYSTVPPATPCGAHTGTPQEELSFWCGVQPRGDDVENLALIQPIFNWAPNQELTGCKGATADQWCVTASSYSPEGQNGQAYVPVPQGAKVDFEISINATTSMIDQYVYIDGALVSYQADNKGVQPVEFYAENECVGGYECGTLAGYAWTDVTVHLSGADPAYPFTFNGATSSGAKTSDGGKTWTVKEIKVAKDYFYEGGERKECQA</sequence>
<dbReference type="RefSeq" id="XP_033392092.1">
    <property type="nucleotide sequence ID" value="XM_033537602.1"/>
</dbReference>
<keyword evidence="1" id="KW-0732">Signal</keyword>
<proteinExistence type="predicted"/>
<protein>
    <recommendedName>
        <fullName evidence="4">Concanavalin A-like lectin/glucanase</fullName>
    </recommendedName>
</protein>
<gene>
    <name evidence="2" type="ORF">K452DRAFT_237623</name>
</gene>
<dbReference type="EMBL" id="ML995523">
    <property type="protein sequence ID" value="KAF2136374.1"/>
    <property type="molecule type" value="Genomic_DNA"/>
</dbReference>
<name>A0A6A6AZD9_9PEZI</name>
<reference evidence="2" key="1">
    <citation type="journal article" date="2020" name="Stud. Mycol.">
        <title>101 Dothideomycetes genomes: a test case for predicting lifestyles and emergence of pathogens.</title>
        <authorList>
            <person name="Haridas S."/>
            <person name="Albert R."/>
            <person name="Binder M."/>
            <person name="Bloem J."/>
            <person name="Labutti K."/>
            <person name="Salamov A."/>
            <person name="Andreopoulos B."/>
            <person name="Baker S."/>
            <person name="Barry K."/>
            <person name="Bills G."/>
            <person name="Bluhm B."/>
            <person name="Cannon C."/>
            <person name="Castanera R."/>
            <person name="Culley D."/>
            <person name="Daum C."/>
            <person name="Ezra D."/>
            <person name="Gonzalez J."/>
            <person name="Henrissat B."/>
            <person name="Kuo A."/>
            <person name="Liang C."/>
            <person name="Lipzen A."/>
            <person name="Lutzoni F."/>
            <person name="Magnuson J."/>
            <person name="Mondo S."/>
            <person name="Nolan M."/>
            <person name="Ohm R."/>
            <person name="Pangilinan J."/>
            <person name="Park H.-J."/>
            <person name="Ramirez L."/>
            <person name="Alfaro M."/>
            <person name="Sun H."/>
            <person name="Tritt A."/>
            <person name="Yoshinaga Y."/>
            <person name="Zwiers L.-H."/>
            <person name="Turgeon B."/>
            <person name="Goodwin S."/>
            <person name="Spatafora J."/>
            <person name="Crous P."/>
            <person name="Grigoriev I."/>
        </authorList>
    </citation>
    <scope>NUCLEOTIDE SEQUENCE</scope>
    <source>
        <strain evidence="2">CBS 121167</strain>
    </source>
</reference>
<organism evidence="2 3">
    <name type="scientific">Aplosporella prunicola CBS 121167</name>
    <dbReference type="NCBI Taxonomy" id="1176127"/>
    <lineage>
        <taxon>Eukaryota</taxon>
        <taxon>Fungi</taxon>
        <taxon>Dikarya</taxon>
        <taxon>Ascomycota</taxon>
        <taxon>Pezizomycotina</taxon>
        <taxon>Dothideomycetes</taxon>
        <taxon>Dothideomycetes incertae sedis</taxon>
        <taxon>Botryosphaeriales</taxon>
        <taxon>Aplosporellaceae</taxon>
        <taxon>Aplosporella</taxon>
    </lineage>
</organism>
<dbReference type="OrthoDB" id="5086500at2759"/>
<evidence type="ECO:0000256" key="1">
    <source>
        <dbReference type="SAM" id="SignalP"/>
    </source>
</evidence>
<dbReference type="AlphaFoldDB" id="A0A6A6AZD9"/>
<dbReference type="GeneID" id="54295098"/>
<accession>A0A6A6AZD9</accession>
<evidence type="ECO:0008006" key="4">
    <source>
        <dbReference type="Google" id="ProtNLM"/>
    </source>
</evidence>
<evidence type="ECO:0000313" key="2">
    <source>
        <dbReference type="EMBL" id="KAF2136374.1"/>
    </source>
</evidence>
<feature type="chain" id="PRO_5025593169" description="Concanavalin A-like lectin/glucanase" evidence="1">
    <location>
        <begin position="20"/>
        <end position="250"/>
    </location>
</feature>
<feature type="signal peptide" evidence="1">
    <location>
        <begin position="1"/>
        <end position="19"/>
    </location>
</feature>
<keyword evidence="3" id="KW-1185">Reference proteome</keyword>
<dbReference type="Proteomes" id="UP000799438">
    <property type="component" value="Unassembled WGS sequence"/>
</dbReference>